<evidence type="ECO:0000256" key="3">
    <source>
        <dbReference type="ARBA" id="ARBA00022829"/>
    </source>
</evidence>
<keyword evidence="3" id="KW-0159">Chromosome partition</keyword>
<keyword evidence="2" id="KW-0808">Transferase</keyword>
<reference evidence="14" key="1">
    <citation type="journal article" date="2006" name="PLoS Biol.">
        <title>Macronuclear genome sequence of the ciliate Tetrahymena thermophila, a model eukaryote.</title>
        <authorList>
            <person name="Eisen J.A."/>
            <person name="Coyne R.S."/>
            <person name="Wu M."/>
            <person name="Wu D."/>
            <person name="Thiagarajan M."/>
            <person name="Wortman J.R."/>
            <person name="Badger J.H."/>
            <person name="Ren Q."/>
            <person name="Amedeo P."/>
            <person name="Jones K.M."/>
            <person name="Tallon L.J."/>
            <person name="Delcher A.L."/>
            <person name="Salzberg S.L."/>
            <person name="Silva J.C."/>
            <person name="Haas B.J."/>
            <person name="Majoros W.H."/>
            <person name="Farzad M."/>
            <person name="Carlton J.M."/>
            <person name="Smith R.K. Jr."/>
            <person name="Garg J."/>
            <person name="Pearlman R.E."/>
            <person name="Karrer K.M."/>
            <person name="Sun L."/>
            <person name="Manning G."/>
            <person name="Elde N.C."/>
            <person name="Turkewitz A.P."/>
            <person name="Asai D.J."/>
            <person name="Wilkes D.E."/>
            <person name="Wang Y."/>
            <person name="Cai H."/>
            <person name="Collins K."/>
            <person name="Stewart B.A."/>
            <person name="Lee S.R."/>
            <person name="Wilamowska K."/>
            <person name="Weinberg Z."/>
            <person name="Ruzzo W.L."/>
            <person name="Wloga D."/>
            <person name="Gaertig J."/>
            <person name="Frankel J."/>
            <person name="Tsao C.-C."/>
            <person name="Gorovsky M.A."/>
            <person name="Keeling P.J."/>
            <person name="Waller R.F."/>
            <person name="Patron N.J."/>
            <person name="Cherry J.M."/>
            <person name="Stover N.A."/>
            <person name="Krieger C.J."/>
            <person name="del Toro C."/>
            <person name="Ryder H.F."/>
            <person name="Williamson S.C."/>
            <person name="Barbeau R.A."/>
            <person name="Hamilton E.P."/>
            <person name="Orias E."/>
        </authorList>
    </citation>
    <scope>NUCLEOTIDE SEQUENCE [LARGE SCALE GENOMIC DNA]</scope>
    <source>
        <strain evidence="14">SB210</strain>
    </source>
</reference>
<evidence type="ECO:0000256" key="11">
    <source>
        <dbReference type="SAM" id="MobiDB-lite"/>
    </source>
</evidence>
<evidence type="ECO:0000313" key="13">
    <source>
        <dbReference type="EMBL" id="EAR94832.2"/>
    </source>
</evidence>
<dbReference type="EMBL" id="GG662649">
    <property type="protein sequence ID" value="EAR94832.2"/>
    <property type="molecule type" value="Genomic_DNA"/>
</dbReference>
<dbReference type="GO" id="GO:0004402">
    <property type="term" value="F:histone acetyltransferase activity"/>
    <property type="evidence" value="ECO:0007669"/>
    <property type="project" value="TreeGrafter"/>
</dbReference>
<accession>Q23EC1</accession>
<dbReference type="AlphaFoldDB" id="Q23EC1"/>
<dbReference type="GO" id="GO:0000139">
    <property type="term" value="C:Golgi membrane"/>
    <property type="evidence" value="ECO:0007669"/>
    <property type="project" value="TreeGrafter"/>
</dbReference>
<keyword evidence="14" id="KW-1185">Reference proteome</keyword>
<evidence type="ECO:0000256" key="5">
    <source>
        <dbReference type="ARBA" id="ARBA00023315"/>
    </source>
</evidence>
<evidence type="ECO:0000256" key="8">
    <source>
        <dbReference type="ARBA" id="ARBA00026144"/>
    </source>
</evidence>
<dbReference type="InterPro" id="IPR016181">
    <property type="entry name" value="Acyl_CoA_acyltransferase"/>
</dbReference>
<evidence type="ECO:0000256" key="9">
    <source>
        <dbReference type="ARBA" id="ARBA00048017"/>
    </source>
</evidence>
<dbReference type="GeneID" id="7839517"/>
<sequence>MNENKPLIQVRRSQDRLSESFPPDSQNNFEYIANVHKLLEQVDLKKINIQSRITLRNFVEEEDMEEIKNLHKEWFPLPYHDSYYDSILKNQVKSIIVEFEISKKQKVIIGCLFYMSKPCKQKYLQFRYKYLIDDYYGVYITTIGVINSFRSQGIAKMMMDKLKEICLNSPLVQYIYLHIVTYNNAGIKYYERNGFKAIEIKRDHYSDIEGKQYDAYVYIYHLNNSSIKVGFFNDLFTCLAAPVNSIIDLFKSAKTKFNKQKQ</sequence>
<dbReference type="CDD" id="cd04301">
    <property type="entry name" value="NAT_SF"/>
    <property type="match status" value="1"/>
</dbReference>
<organism evidence="13 14">
    <name type="scientific">Tetrahymena thermophila (strain SB210)</name>
    <dbReference type="NCBI Taxonomy" id="312017"/>
    <lineage>
        <taxon>Eukaryota</taxon>
        <taxon>Sar</taxon>
        <taxon>Alveolata</taxon>
        <taxon>Ciliophora</taxon>
        <taxon>Intramacronucleata</taxon>
        <taxon>Oligohymenophorea</taxon>
        <taxon>Hymenostomatida</taxon>
        <taxon>Tetrahymenina</taxon>
        <taxon>Tetrahymenidae</taxon>
        <taxon>Tetrahymena</taxon>
    </lineage>
</organism>
<gene>
    <name evidence="13" type="ORF">TTHERM_00717550</name>
</gene>
<dbReference type="InterPro" id="IPR045141">
    <property type="entry name" value="NAA60-like"/>
</dbReference>
<dbReference type="PANTHER" id="PTHR14744">
    <property type="entry name" value="N-ALPHA-ACETYLTRANSFERASE 60"/>
    <property type="match status" value="1"/>
</dbReference>
<evidence type="ECO:0000256" key="7">
    <source>
        <dbReference type="ARBA" id="ARBA00026111"/>
    </source>
</evidence>
<dbReference type="PROSITE" id="PS51186">
    <property type="entry name" value="GNAT"/>
    <property type="match status" value="1"/>
</dbReference>
<comment type="similarity">
    <text evidence="6">Belongs to the acetyltransferase family. NAA60 subfamily.</text>
</comment>
<dbReference type="Gene3D" id="3.40.630.30">
    <property type="match status" value="1"/>
</dbReference>
<feature type="domain" description="N-acetyltransferase" evidence="12">
    <location>
        <begin position="53"/>
        <end position="223"/>
    </location>
</feature>
<evidence type="ECO:0000256" key="10">
    <source>
        <dbReference type="ARBA" id="ARBA00048848"/>
    </source>
</evidence>
<comment type="catalytic activity">
    <reaction evidence="10">
        <text>N-terminal L-methionyl-[transmembrane protein] + acetyl-CoA = N-terminal N(alpha)-acetyl-L-methionyl-[transmembrane protein] + CoA + H(+)</text>
        <dbReference type="Rhea" id="RHEA:50604"/>
        <dbReference type="Rhea" id="RHEA-COMP:12745"/>
        <dbReference type="Rhea" id="RHEA-COMP:12746"/>
        <dbReference type="ChEBI" id="CHEBI:15378"/>
        <dbReference type="ChEBI" id="CHEBI:57287"/>
        <dbReference type="ChEBI" id="CHEBI:57288"/>
        <dbReference type="ChEBI" id="CHEBI:64731"/>
        <dbReference type="ChEBI" id="CHEBI:133414"/>
        <dbReference type="EC" id="2.3.1.259"/>
    </reaction>
</comment>
<dbReference type="Proteomes" id="UP000009168">
    <property type="component" value="Unassembled WGS sequence"/>
</dbReference>
<dbReference type="Pfam" id="PF00583">
    <property type="entry name" value="Acetyltransf_1"/>
    <property type="match status" value="1"/>
</dbReference>
<protein>
    <recommendedName>
        <fullName evidence="8">N-alpha-acetyltransferase 60</fullName>
        <ecNumber evidence="7">2.3.1.259</ecNumber>
        <ecNumber evidence="1">2.3.1.48</ecNumber>
    </recommendedName>
</protein>
<keyword evidence="5" id="KW-0012">Acyltransferase</keyword>
<evidence type="ECO:0000256" key="6">
    <source>
        <dbReference type="ARBA" id="ARBA00025774"/>
    </source>
</evidence>
<dbReference type="EC" id="2.3.1.48" evidence="1"/>
<evidence type="ECO:0000259" key="12">
    <source>
        <dbReference type="PROSITE" id="PS51186"/>
    </source>
</evidence>
<evidence type="ECO:0000313" key="14">
    <source>
        <dbReference type="Proteomes" id="UP000009168"/>
    </source>
</evidence>
<keyword evidence="4" id="KW-0156">Chromatin regulator</keyword>
<proteinExistence type="inferred from homology"/>
<dbReference type="STRING" id="312017.Q23EC1"/>
<dbReference type="HOGENOM" id="CLU_1187080_0_0_1"/>
<name>Q23EC1_TETTS</name>
<feature type="region of interest" description="Disordered" evidence="11">
    <location>
        <begin position="1"/>
        <end position="22"/>
    </location>
</feature>
<dbReference type="GO" id="GO:0120518">
    <property type="term" value="F:protein N-terminal-methionine acetyltransferase activity"/>
    <property type="evidence" value="ECO:0007669"/>
    <property type="project" value="UniProtKB-EC"/>
</dbReference>
<comment type="catalytic activity">
    <reaction evidence="9">
        <text>L-lysyl-[protein] + acetyl-CoA = N(6)-acetyl-L-lysyl-[protein] + CoA + H(+)</text>
        <dbReference type="Rhea" id="RHEA:45948"/>
        <dbReference type="Rhea" id="RHEA-COMP:9752"/>
        <dbReference type="Rhea" id="RHEA-COMP:10731"/>
        <dbReference type="ChEBI" id="CHEBI:15378"/>
        <dbReference type="ChEBI" id="CHEBI:29969"/>
        <dbReference type="ChEBI" id="CHEBI:57287"/>
        <dbReference type="ChEBI" id="CHEBI:57288"/>
        <dbReference type="ChEBI" id="CHEBI:61930"/>
        <dbReference type="EC" id="2.3.1.48"/>
    </reaction>
</comment>
<dbReference type="PANTHER" id="PTHR14744:SF15">
    <property type="entry name" value="N-ALPHA-ACETYLTRANSFERASE 60"/>
    <property type="match status" value="1"/>
</dbReference>
<dbReference type="SUPFAM" id="SSF55729">
    <property type="entry name" value="Acyl-CoA N-acyltransferases (Nat)"/>
    <property type="match status" value="1"/>
</dbReference>
<dbReference type="RefSeq" id="XP_001015077.2">
    <property type="nucleotide sequence ID" value="XM_001015077.2"/>
</dbReference>
<dbReference type="KEGG" id="tet:TTHERM_00717550"/>
<dbReference type="InterPro" id="IPR000182">
    <property type="entry name" value="GNAT_dom"/>
</dbReference>
<evidence type="ECO:0000256" key="4">
    <source>
        <dbReference type="ARBA" id="ARBA00022853"/>
    </source>
</evidence>
<evidence type="ECO:0000256" key="2">
    <source>
        <dbReference type="ARBA" id="ARBA00022679"/>
    </source>
</evidence>
<dbReference type="GO" id="GO:0007059">
    <property type="term" value="P:chromosome segregation"/>
    <property type="evidence" value="ECO:0007669"/>
    <property type="project" value="UniProtKB-KW"/>
</dbReference>
<dbReference type="OrthoDB" id="291609at2759"/>
<dbReference type="InParanoid" id="Q23EC1"/>
<evidence type="ECO:0000256" key="1">
    <source>
        <dbReference type="ARBA" id="ARBA00013184"/>
    </source>
</evidence>
<dbReference type="EC" id="2.3.1.259" evidence="7"/>